<dbReference type="EMBL" id="JAMSHJ010000004">
    <property type="protein sequence ID" value="KAI5422318.1"/>
    <property type="molecule type" value="Genomic_DNA"/>
</dbReference>
<name>A0A9D5AUG4_PEA</name>
<gene>
    <name evidence="1" type="ORF">KIW84_045680</name>
</gene>
<evidence type="ECO:0000313" key="2">
    <source>
        <dbReference type="Proteomes" id="UP001058974"/>
    </source>
</evidence>
<sequence>MSDSCPVNTPMQSTCKLTKTSSSAFPDPYMFRTKHMDIALFNVLHIPGSDQLADVLTKPLASSKFLDLASLAYAYYD</sequence>
<organism evidence="1 2">
    <name type="scientific">Pisum sativum</name>
    <name type="common">Garden pea</name>
    <name type="synonym">Lathyrus oleraceus</name>
    <dbReference type="NCBI Taxonomy" id="3888"/>
    <lineage>
        <taxon>Eukaryota</taxon>
        <taxon>Viridiplantae</taxon>
        <taxon>Streptophyta</taxon>
        <taxon>Embryophyta</taxon>
        <taxon>Tracheophyta</taxon>
        <taxon>Spermatophyta</taxon>
        <taxon>Magnoliopsida</taxon>
        <taxon>eudicotyledons</taxon>
        <taxon>Gunneridae</taxon>
        <taxon>Pentapetalae</taxon>
        <taxon>rosids</taxon>
        <taxon>fabids</taxon>
        <taxon>Fabales</taxon>
        <taxon>Fabaceae</taxon>
        <taxon>Papilionoideae</taxon>
        <taxon>50 kb inversion clade</taxon>
        <taxon>NPAAA clade</taxon>
        <taxon>Hologalegina</taxon>
        <taxon>IRL clade</taxon>
        <taxon>Fabeae</taxon>
        <taxon>Lathyrus</taxon>
    </lineage>
</organism>
<keyword evidence="2" id="KW-1185">Reference proteome</keyword>
<dbReference type="Proteomes" id="UP001058974">
    <property type="component" value="Chromosome 4"/>
</dbReference>
<evidence type="ECO:0000313" key="1">
    <source>
        <dbReference type="EMBL" id="KAI5422318.1"/>
    </source>
</evidence>
<protein>
    <submittedName>
        <fullName evidence="1">Uncharacterized protein</fullName>
    </submittedName>
</protein>
<dbReference type="AlphaFoldDB" id="A0A9D5AUG4"/>
<accession>A0A9D5AUG4</accession>
<comment type="caution">
    <text evidence="1">The sequence shown here is derived from an EMBL/GenBank/DDBJ whole genome shotgun (WGS) entry which is preliminary data.</text>
</comment>
<proteinExistence type="predicted"/>
<reference evidence="1 2" key="1">
    <citation type="journal article" date="2022" name="Nat. Genet.">
        <title>Improved pea reference genome and pan-genome highlight genomic features and evolutionary characteristics.</title>
        <authorList>
            <person name="Yang T."/>
            <person name="Liu R."/>
            <person name="Luo Y."/>
            <person name="Hu S."/>
            <person name="Wang D."/>
            <person name="Wang C."/>
            <person name="Pandey M.K."/>
            <person name="Ge S."/>
            <person name="Xu Q."/>
            <person name="Li N."/>
            <person name="Li G."/>
            <person name="Huang Y."/>
            <person name="Saxena R.K."/>
            <person name="Ji Y."/>
            <person name="Li M."/>
            <person name="Yan X."/>
            <person name="He Y."/>
            <person name="Liu Y."/>
            <person name="Wang X."/>
            <person name="Xiang C."/>
            <person name="Varshney R.K."/>
            <person name="Ding H."/>
            <person name="Gao S."/>
            <person name="Zong X."/>
        </authorList>
    </citation>
    <scope>NUCLEOTIDE SEQUENCE [LARGE SCALE GENOMIC DNA]</scope>
    <source>
        <strain evidence="1 2">cv. Zhongwan 6</strain>
    </source>
</reference>
<dbReference type="Gramene" id="Psat04G0568000-T1">
    <property type="protein sequence ID" value="KAI5422318.1"/>
    <property type="gene ID" value="KIW84_045680"/>
</dbReference>